<proteinExistence type="predicted"/>
<organism evidence="1">
    <name type="scientific">Arundo donax</name>
    <name type="common">Giant reed</name>
    <name type="synonym">Donax arundinaceus</name>
    <dbReference type="NCBI Taxonomy" id="35708"/>
    <lineage>
        <taxon>Eukaryota</taxon>
        <taxon>Viridiplantae</taxon>
        <taxon>Streptophyta</taxon>
        <taxon>Embryophyta</taxon>
        <taxon>Tracheophyta</taxon>
        <taxon>Spermatophyta</taxon>
        <taxon>Magnoliopsida</taxon>
        <taxon>Liliopsida</taxon>
        <taxon>Poales</taxon>
        <taxon>Poaceae</taxon>
        <taxon>PACMAD clade</taxon>
        <taxon>Arundinoideae</taxon>
        <taxon>Arundineae</taxon>
        <taxon>Arundo</taxon>
    </lineage>
</organism>
<name>A0A0A9H844_ARUDO</name>
<protein>
    <submittedName>
        <fullName evidence="1">Uncharacterized protein</fullName>
    </submittedName>
</protein>
<accession>A0A0A9H844</accession>
<evidence type="ECO:0000313" key="1">
    <source>
        <dbReference type="EMBL" id="JAE32922.1"/>
    </source>
</evidence>
<dbReference type="EMBL" id="GBRH01164974">
    <property type="protein sequence ID" value="JAE32922.1"/>
    <property type="molecule type" value="Transcribed_RNA"/>
</dbReference>
<reference evidence="1" key="2">
    <citation type="journal article" date="2015" name="Data Brief">
        <title>Shoot transcriptome of the giant reed, Arundo donax.</title>
        <authorList>
            <person name="Barrero R.A."/>
            <person name="Guerrero F.D."/>
            <person name="Moolhuijzen P."/>
            <person name="Goolsby J.A."/>
            <person name="Tidwell J."/>
            <person name="Bellgard S.E."/>
            <person name="Bellgard M.I."/>
        </authorList>
    </citation>
    <scope>NUCLEOTIDE SEQUENCE</scope>
    <source>
        <tissue evidence="1">Shoot tissue taken approximately 20 cm above the soil surface</tissue>
    </source>
</reference>
<sequence length="24" mass="2996">MCGWVYRARKYQTLYFTTYRSNST</sequence>
<reference evidence="1" key="1">
    <citation type="submission" date="2014-09" db="EMBL/GenBank/DDBJ databases">
        <authorList>
            <person name="Magalhaes I.L.F."/>
            <person name="Oliveira U."/>
            <person name="Santos F.R."/>
            <person name="Vidigal T.H.D.A."/>
            <person name="Brescovit A.D."/>
            <person name="Santos A.J."/>
        </authorList>
    </citation>
    <scope>NUCLEOTIDE SEQUENCE</scope>
    <source>
        <tissue evidence="1">Shoot tissue taken approximately 20 cm above the soil surface</tissue>
    </source>
</reference>
<dbReference type="AlphaFoldDB" id="A0A0A9H844"/>